<reference evidence="9" key="1">
    <citation type="submission" date="2012-06" db="EMBL/GenBank/DDBJ databases">
        <title>Complete sequence of chromosome of Desulfomonile tiedjei DSM 6799.</title>
        <authorList>
            <person name="Lucas S."/>
            <person name="Copeland A."/>
            <person name="Lapidus A."/>
            <person name="Glavina del Rio T."/>
            <person name="Dalin E."/>
            <person name="Tice H."/>
            <person name="Bruce D."/>
            <person name="Goodwin L."/>
            <person name="Pitluck S."/>
            <person name="Peters L."/>
            <person name="Ovchinnikova G."/>
            <person name="Zeytun A."/>
            <person name="Lu M."/>
            <person name="Kyrpides N."/>
            <person name="Mavromatis K."/>
            <person name="Ivanova N."/>
            <person name="Brettin T."/>
            <person name="Detter J.C."/>
            <person name="Han C."/>
            <person name="Larimer F."/>
            <person name="Land M."/>
            <person name="Hauser L."/>
            <person name="Markowitz V."/>
            <person name="Cheng J.-F."/>
            <person name="Hugenholtz P."/>
            <person name="Woyke T."/>
            <person name="Wu D."/>
            <person name="Spring S."/>
            <person name="Schroeder M."/>
            <person name="Brambilla E."/>
            <person name="Klenk H.-P."/>
            <person name="Eisen J.A."/>
        </authorList>
    </citation>
    <scope>NUCLEOTIDE SEQUENCE [LARGE SCALE GENOMIC DNA]</scope>
    <source>
        <strain evidence="9">ATCC 49306 / DSM 6799 / DCB-1</strain>
    </source>
</reference>
<dbReference type="InterPro" id="IPR020605">
    <property type="entry name" value="Octanoyltransferase_CS"/>
</dbReference>
<keyword evidence="8" id="KW-0436">Ligase</keyword>
<proteinExistence type="predicted"/>
<organism evidence="8 9">
    <name type="scientific">Desulfomonile tiedjei (strain ATCC 49306 / DSM 6799 / DCB-1)</name>
    <dbReference type="NCBI Taxonomy" id="706587"/>
    <lineage>
        <taxon>Bacteria</taxon>
        <taxon>Pseudomonadati</taxon>
        <taxon>Thermodesulfobacteriota</taxon>
        <taxon>Desulfomonilia</taxon>
        <taxon>Desulfomonilales</taxon>
        <taxon>Desulfomonilaceae</taxon>
        <taxon>Desulfomonile</taxon>
    </lineage>
</organism>
<dbReference type="InterPro" id="IPR000544">
    <property type="entry name" value="Octanoyltransferase"/>
</dbReference>
<sequence>MWIVMSTFNSFFRAHLGCISVCDTELFMAELRDLRLADGIPDVLLFLSHPKTISVGLKDKASSHPKDLLVPMERLDKEGIAFVRSVRGGGITYHWTGQLVCYPVMKLGSRERDIPAYMNRLERVGMETLQHFGLSVRRRRDSAAHVGLWLGNKKIVSMGVRVSRWVTSFGFAINLEGDFSPASYVRPCGLEGVQLTTLEESLGFAPSRETVMNQISEKFASIFQRESTNNTQVLRERIASITEHLGKMGDGAYGQRAVDSSNGSGRECRSKSY</sequence>
<evidence type="ECO:0000256" key="3">
    <source>
        <dbReference type="ARBA" id="ARBA00022679"/>
    </source>
</evidence>
<comment type="pathway">
    <text evidence="1">Protein modification; protein lipoylation via endogenous pathway; protein N(6)-(lipoyl)lysine from octanoyl-[acyl-carrier-protein]: step 1/2.</text>
</comment>
<dbReference type="Proteomes" id="UP000006055">
    <property type="component" value="Chromosome"/>
</dbReference>
<keyword evidence="3" id="KW-0808">Transferase</keyword>
<evidence type="ECO:0000256" key="1">
    <source>
        <dbReference type="ARBA" id="ARBA00004821"/>
    </source>
</evidence>
<dbReference type="SUPFAM" id="SSF55681">
    <property type="entry name" value="Class II aaRS and biotin synthetases"/>
    <property type="match status" value="1"/>
</dbReference>
<dbReference type="PANTHER" id="PTHR10993">
    <property type="entry name" value="OCTANOYLTRANSFERASE"/>
    <property type="match status" value="1"/>
</dbReference>
<evidence type="ECO:0000256" key="4">
    <source>
        <dbReference type="ARBA" id="ARBA00023315"/>
    </source>
</evidence>
<dbReference type="EC" id="2.3.1.181" evidence="2"/>
<dbReference type="AlphaFoldDB" id="I4C3B6"/>
<dbReference type="Pfam" id="PF21948">
    <property type="entry name" value="LplA-B_cat"/>
    <property type="match status" value="1"/>
</dbReference>
<dbReference type="PROSITE" id="PS01313">
    <property type="entry name" value="LIPB"/>
    <property type="match status" value="1"/>
</dbReference>
<comment type="function">
    <text evidence="5">Catalyzes the transfer of endogenously produced octanoic acid from octanoyl-acyl-carrier-protein onto the lipoyl domains of lipoate-dependent enzymes. Lipoyl-ACP can also act as a substrate although octanoyl-ACP is likely to be the physiological substrate.</text>
</comment>
<dbReference type="Gene3D" id="3.30.930.10">
    <property type="entry name" value="Bira Bifunctional Protein, Domain 2"/>
    <property type="match status" value="1"/>
</dbReference>
<dbReference type="eggNOG" id="COG0321">
    <property type="taxonomic scope" value="Bacteria"/>
</dbReference>
<dbReference type="PROSITE" id="PS51733">
    <property type="entry name" value="BPL_LPL_CATALYTIC"/>
    <property type="match status" value="1"/>
</dbReference>
<dbReference type="InterPro" id="IPR004143">
    <property type="entry name" value="BPL_LPL_catalytic"/>
</dbReference>
<gene>
    <name evidence="8" type="ordered locus">Desti_1344</name>
</gene>
<dbReference type="GO" id="GO:0016874">
    <property type="term" value="F:ligase activity"/>
    <property type="evidence" value="ECO:0007669"/>
    <property type="project" value="UniProtKB-KW"/>
</dbReference>
<feature type="domain" description="BPL/LPL catalytic" evidence="7">
    <location>
        <begin position="38"/>
        <end position="227"/>
    </location>
</feature>
<dbReference type="PANTHER" id="PTHR10993:SF7">
    <property type="entry name" value="LIPOYLTRANSFERASE 2, MITOCHONDRIAL-RELATED"/>
    <property type="match status" value="1"/>
</dbReference>
<accession>I4C3B6</accession>
<evidence type="ECO:0000259" key="7">
    <source>
        <dbReference type="PROSITE" id="PS51733"/>
    </source>
</evidence>
<dbReference type="GO" id="GO:0009249">
    <property type="term" value="P:protein lipoylation"/>
    <property type="evidence" value="ECO:0007669"/>
    <property type="project" value="InterPro"/>
</dbReference>
<evidence type="ECO:0000313" key="8">
    <source>
        <dbReference type="EMBL" id="AFM24057.1"/>
    </source>
</evidence>
<dbReference type="EMBL" id="CP003360">
    <property type="protein sequence ID" value="AFM24057.1"/>
    <property type="molecule type" value="Genomic_DNA"/>
</dbReference>
<protein>
    <recommendedName>
        <fullName evidence="2">lipoyl(octanoyl) transferase</fullName>
        <ecNumber evidence="2">2.3.1.181</ecNumber>
    </recommendedName>
</protein>
<name>I4C3B6_DESTA</name>
<evidence type="ECO:0000256" key="2">
    <source>
        <dbReference type="ARBA" id="ARBA00012334"/>
    </source>
</evidence>
<keyword evidence="4" id="KW-0012">Acyltransferase</keyword>
<evidence type="ECO:0000256" key="6">
    <source>
        <dbReference type="SAM" id="MobiDB-lite"/>
    </source>
</evidence>
<dbReference type="STRING" id="706587.Desti_1344"/>
<dbReference type="InterPro" id="IPR045864">
    <property type="entry name" value="aa-tRNA-synth_II/BPL/LPL"/>
</dbReference>
<evidence type="ECO:0000313" key="9">
    <source>
        <dbReference type="Proteomes" id="UP000006055"/>
    </source>
</evidence>
<dbReference type="GO" id="GO:0033819">
    <property type="term" value="F:lipoyl(octanoyl) transferase activity"/>
    <property type="evidence" value="ECO:0007669"/>
    <property type="project" value="UniProtKB-EC"/>
</dbReference>
<keyword evidence="9" id="KW-1185">Reference proteome</keyword>
<dbReference type="HOGENOM" id="CLU_035168_1_1_7"/>
<dbReference type="KEGG" id="dti:Desti_1344"/>
<dbReference type="NCBIfam" id="TIGR00214">
    <property type="entry name" value="lipB"/>
    <property type="match status" value="1"/>
</dbReference>
<feature type="region of interest" description="Disordered" evidence="6">
    <location>
        <begin position="252"/>
        <end position="273"/>
    </location>
</feature>
<dbReference type="UniPathway" id="UPA00538">
    <property type="reaction ID" value="UER00592"/>
</dbReference>
<evidence type="ECO:0000256" key="5">
    <source>
        <dbReference type="ARBA" id="ARBA00024732"/>
    </source>
</evidence>